<dbReference type="RefSeq" id="WP_057755207.1">
    <property type="nucleotide sequence ID" value="NZ_LJYG01000108.1"/>
</dbReference>
<dbReference type="PANTHER" id="PTHR43649">
    <property type="entry name" value="ARABINOSE-BINDING PROTEIN-RELATED"/>
    <property type="match status" value="1"/>
</dbReference>
<name>A0A0R3D6F5_9BRAD</name>
<evidence type="ECO:0000313" key="5">
    <source>
        <dbReference type="EMBL" id="KRQ03228.1"/>
    </source>
</evidence>
<comment type="similarity">
    <text evidence="2">Belongs to the bacterial solute-binding protein 1 family.</text>
</comment>
<gene>
    <name evidence="5" type="ORF">AOQ71_31335</name>
</gene>
<dbReference type="Gene3D" id="3.40.190.10">
    <property type="entry name" value="Periplasmic binding protein-like II"/>
    <property type="match status" value="1"/>
</dbReference>
<organism evidence="5 6">
    <name type="scientific">Bradyrhizobium manausense</name>
    <dbReference type="NCBI Taxonomy" id="989370"/>
    <lineage>
        <taxon>Bacteria</taxon>
        <taxon>Pseudomonadati</taxon>
        <taxon>Pseudomonadota</taxon>
        <taxon>Alphaproteobacteria</taxon>
        <taxon>Hyphomicrobiales</taxon>
        <taxon>Nitrobacteraceae</taxon>
        <taxon>Bradyrhizobium</taxon>
    </lineage>
</organism>
<dbReference type="PROSITE" id="PS50005">
    <property type="entry name" value="TPR"/>
    <property type="match status" value="1"/>
</dbReference>
<dbReference type="GO" id="GO:0042597">
    <property type="term" value="C:periplasmic space"/>
    <property type="evidence" value="ECO:0007669"/>
    <property type="project" value="UniProtKB-SubCell"/>
</dbReference>
<accession>A0A0R3D6F5</accession>
<dbReference type="OrthoDB" id="8133706at2"/>
<dbReference type="SUPFAM" id="SSF53850">
    <property type="entry name" value="Periplasmic binding protein-like II"/>
    <property type="match status" value="1"/>
</dbReference>
<dbReference type="Pfam" id="PF01547">
    <property type="entry name" value="SBP_bac_1"/>
    <property type="match status" value="1"/>
</dbReference>
<keyword evidence="6" id="KW-1185">Reference proteome</keyword>
<comment type="caution">
    <text evidence="5">The sequence shown here is derived from an EMBL/GenBank/DDBJ whole genome shotgun (WGS) entry which is preliminary data.</text>
</comment>
<evidence type="ECO:0000256" key="4">
    <source>
        <dbReference type="PROSITE-ProRule" id="PRU00339"/>
    </source>
</evidence>
<dbReference type="AlphaFoldDB" id="A0A0R3D6F5"/>
<evidence type="ECO:0000256" key="1">
    <source>
        <dbReference type="ARBA" id="ARBA00004418"/>
    </source>
</evidence>
<proteinExistence type="inferred from homology"/>
<dbReference type="InterPro" id="IPR019734">
    <property type="entry name" value="TPR_rpt"/>
</dbReference>
<evidence type="ECO:0000313" key="6">
    <source>
        <dbReference type="Proteomes" id="UP000051936"/>
    </source>
</evidence>
<evidence type="ECO:0000256" key="3">
    <source>
        <dbReference type="ARBA" id="ARBA00022764"/>
    </source>
</evidence>
<protein>
    <submittedName>
        <fullName evidence="5">ABC transporter substrate-binding protein</fullName>
    </submittedName>
</protein>
<dbReference type="PROSITE" id="PS51318">
    <property type="entry name" value="TAT"/>
    <property type="match status" value="1"/>
</dbReference>
<evidence type="ECO:0000256" key="2">
    <source>
        <dbReference type="ARBA" id="ARBA00008520"/>
    </source>
</evidence>
<dbReference type="STRING" id="989370.AOQ71_31335"/>
<dbReference type="InterPro" id="IPR050490">
    <property type="entry name" value="Bact_solute-bd_prot1"/>
</dbReference>
<keyword evidence="4" id="KW-0802">TPR repeat</keyword>
<feature type="repeat" description="TPR" evidence="4">
    <location>
        <begin position="228"/>
        <end position="261"/>
    </location>
</feature>
<dbReference type="PANTHER" id="PTHR43649:SF30">
    <property type="entry name" value="ABC TRANSPORTER SUBSTRATE-BINDING PROTEIN"/>
    <property type="match status" value="1"/>
</dbReference>
<dbReference type="InterPro" id="IPR006311">
    <property type="entry name" value="TAT_signal"/>
</dbReference>
<dbReference type="Proteomes" id="UP000051936">
    <property type="component" value="Unassembled WGS sequence"/>
</dbReference>
<reference evidence="5 6" key="1">
    <citation type="submission" date="2015-09" db="EMBL/GenBank/DDBJ databases">
        <title>Draft Genome Sequence of Bradyrhizobium manausense Strain BR 3351T, a Novel Symbiotic Nitrogen-Fixing Alphaproteobacterium Isolated from Brazilian Amazon Rain Forest.</title>
        <authorList>
            <person name="De Araujo J.L."/>
            <person name="Zilli J.E."/>
        </authorList>
    </citation>
    <scope>NUCLEOTIDE SEQUENCE [LARGE SCALE GENOMIC DNA]</scope>
    <source>
        <strain evidence="5 6">BR3351</strain>
    </source>
</reference>
<dbReference type="InterPro" id="IPR006059">
    <property type="entry name" value="SBP"/>
</dbReference>
<dbReference type="EMBL" id="LJYG01000108">
    <property type="protein sequence ID" value="KRQ03228.1"/>
    <property type="molecule type" value="Genomic_DNA"/>
</dbReference>
<comment type="subcellular location">
    <subcellularLocation>
        <location evidence="1">Periplasm</location>
    </subcellularLocation>
</comment>
<keyword evidence="3" id="KW-0574">Periplasm</keyword>
<sequence>MSRKKLTRRQFVAATAMSSAALITAPYVRGAYAAGKLSIGFWDHWVPGANQASTDLVNEWAAKEKVEVSIDYITSNNKKIELTAAAEAQAKSGHDILQMPSWWPHAYSENLEPLNDVMEPLIKQNGEVNGTVKYLAQSGGKWLAVPATPGSQIKGPCTRIDLMKKFANIDVQEMYPAGSPPKADNWTMDTFLKAAEACQKGGFPFGIGLGETTDSVDTAGAIFQSFGAELVNAKGDITIKTDQVRQAMEYYKKLIAFLPPDAPSWDDASNNKWLISGRGALIMNPPSAWAVAKRDAPQVAEQCWTHGFPAGPKGRFAPFLPYFWGVWSFGKNKEAAKSLLVHLSSPAAIEKFVAVSGGYDLPAYANLTKLKTWAEEGPPKGTLFHYPDPYRQQTLSIAASPAPPKIAQQIYFQATLTKMALRFARGETLEQSLAWAEGECEGFMRS</sequence>